<accession>A0ABV2DQS8</accession>
<dbReference type="PANTHER" id="PTHR34817:SF2">
    <property type="entry name" value="NUCLEOTIDYLTRANSFERASE"/>
    <property type="match status" value="1"/>
</dbReference>
<evidence type="ECO:0000313" key="1">
    <source>
        <dbReference type="EMBL" id="MET2832437.1"/>
    </source>
</evidence>
<name>A0ABV2DQS8_9HYPH</name>
<dbReference type="RefSeq" id="WP_354464653.1">
    <property type="nucleotide sequence ID" value="NZ_JBEWSZ010000009.1"/>
</dbReference>
<dbReference type="Pfam" id="PF10127">
    <property type="entry name" value="RlaP"/>
    <property type="match status" value="1"/>
</dbReference>
<dbReference type="PANTHER" id="PTHR34817">
    <property type="entry name" value="NUCLEOTIDYLTRANSFERASE"/>
    <property type="match status" value="1"/>
</dbReference>
<dbReference type="InterPro" id="IPR018775">
    <property type="entry name" value="RlaP"/>
</dbReference>
<sequence>MTWPLPADFSPEAVAAIRARLDLVRTQGVTILFAIESGSRAWGFPSPDSDYDCRFVYIRPVSDHLVLEQPRDVIEFPIEGEIDAGGWDLRKALLLALGGNAVIVEWAKSAIVYQEIEGSRRRLLDLLADIVDPVKVSRHYLGLARSHVAKTGSFSGEVKLKKLFYLIRPLVALDWMEQHGFAALPPMNLVECLGGIKMPVGARDEIGRLIDQKSHTRELGVGLIPADIAAYLEVRYGHHEMNLADLVRDEDRHSRNRQLATAFYRREAEFFQGKSQGKPNE</sequence>
<evidence type="ECO:0000313" key="2">
    <source>
        <dbReference type="Proteomes" id="UP001548832"/>
    </source>
</evidence>
<dbReference type="EMBL" id="JBEWSZ010000009">
    <property type="protein sequence ID" value="MET2832437.1"/>
    <property type="molecule type" value="Genomic_DNA"/>
</dbReference>
<proteinExistence type="predicted"/>
<organism evidence="1 2">
    <name type="scientific">Mesorhizobium shangrilense</name>
    <dbReference type="NCBI Taxonomy" id="460060"/>
    <lineage>
        <taxon>Bacteria</taxon>
        <taxon>Pseudomonadati</taxon>
        <taxon>Pseudomonadota</taxon>
        <taxon>Alphaproteobacteria</taxon>
        <taxon>Hyphomicrobiales</taxon>
        <taxon>Phyllobacteriaceae</taxon>
        <taxon>Mesorhizobium</taxon>
    </lineage>
</organism>
<gene>
    <name evidence="1" type="ORF">ABVQ20_36395</name>
</gene>
<dbReference type="Proteomes" id="UP001548832">
    <property type="component" value="Unassembled WGS sequence"/>
</dbReference>
<reference evidence="1 2" key="1">
    <citation type="submission" date="2024-06" db="EMBL/GenBank/DDBJ databases">
        <authorList>
            <person name="Kim D.-U."/>
        </authorList>
    </citation>
    <scope>NUCLEOTIDE SEQUENCE [LARGE SCALE GENOMIC DNA]</scope>
    <source>
        <strain evidence="1 2">KACC15460</strain>
    </source>
</reference>
<keyword evidence="2" id="KW-1185">Reference proteome</keyword>
<protein>
    <submittedName>
        <fullName evidence="1">Nucleotidyltransferase domain-containing protein</fullName>
    </submittedName>
</protein>
<comment type="caution">
    <text evidence="1">The sequence shown here is derived from an EMBL/GenBank/DDBJ whole genome shotgun (WGS) entry which is preliminary data.</text>
</comment>